<dbReference type="AlphaFoldDB" id="R0KNL1"/>
<accession>R0KNL1</accession>
<dbReference type="OrthoDB" id="3801582at2759"/>
<keyword evidence="3" id="KW-1185">Reference proteome</keyword>
<feature type="compositionally biased region" description="Basic residues" evidence="1">
    <location>
        <begin position="186"/>
        <end position="195"/>
    </location>
</feature>
<dbReference type="Proteomes" id="UP000016935">
    <property type="component" value="Unassembled WGS sequence"/>
</dbReference>
<gene>
    <name evidence="2" type="ORF">SETTUDRAFT_38002</name>
</gene>
<dbReference type="HOGENOM" id="CLU_688883_0_0_1"/>
<reference evidence="2 3" key="1">
    <citation type="journal article" date="2012" name="PLoS Pathog.">
        <title>Diverse lifestyles and strategies of plant pathogenesis encoded in the genomes of eighteen Dothideomycetes fungi.</title>
        <authorList>
            <person name="Ohm R.A."/>
            <person name="Feau N."/>
            <person name="Henrissat B."/>
            <person name="Schoch C.L."/>
            <person name="Horwitz B.A."/>
            <person name="Barry K.W."/>
            <person name="Condon B.J."/>
            <person name="Copeland A.C."/>
            <person name="Dhillon B."/>
            <person name="Glaser F."/>
            <person name="Hesse C.N."/>
            <person name="Kosti I."/>
            <person name="LaButti K."/>
            <person name="Lindquist E.A."/>
            <person name="Lucas S."/>
            <person name="Salamov A.A."/>
            <person name="Bradshaw R.E."/>
            <person name="Ciuffetti L."/>
            <person name="Hamelin R.C."/>
            <person name="Kema G.H.J."/>
            <person name="Lawrence C."/>
            <person name="Scott J.A."/>
            <person name="Spatafora J.W."/>
            <person name="Turgeon B.G."/>
            <person name="de Wit P.J.G.M."/>
            <person name="Zhong S."/>
            <person name="Goodwin S.B."/>
            <person name="Grigoriev I.V."/>
        </authorList>
    </citation>
    <scope>NUCLEOTIDE SEQUENCE [LARGE SCALE GENOMIC DNA]</scope>
    <source>
        <strain evidence="3">28A</strain>
    </source>
</reference>
<evidence type="ECO:0000313" key="3">
    <source>
        <dbReference type="Proteomes" id="UP000016935"/>
    </source>
</evidence>
<protein>
    <submittedName>
        <fullName evidence="2">Uncharacterized protein</fullName>
    </submittedName>
</protein>
<sequence length="434" mass="46377">MDFTSFNFDDDSFFDFNGASSDGALPSVEPVEELPISFPDGVSLADIERPCHGSDDFFDSAFGSDDTNPSDLHSDMSVWPCHIPTQELAGIQGEKSPSPPSSQISEGPRTGLGTAVSPIEVSESMGPIEQLWRPIMGYSPPAKLPPRQPKPRTPRKPDSSKVKSTASKPGPKPGSKSSSKPSPKPKVTKVTKKRTSATQKRTAAAPVPRERSIQELYNAAWDSLTQEEKGRLLLPLLQGINPDTGVKVTEASTLLPPPDFAAIGANMATTNHALPSSSPTVKSTSSDFSYSSYNTDAEYDAIGADYSPPTMSSHPSFTSTSTSTSASIDTDFATTTAAALQAYNSSHGYMRSTNDVTFGNSFDCFDGFSPATTADDFGVEVNHRHVDRGLGGPFGNGMISDPIHMPAPPSVYGCTRQQEALERSAMLRAQGRRR</sequence>
<feature type="compositionally biased region" description="Low complexity" evidence="1">
    <location>
        <begin position="163"/>
        <end position="181"/>
    </location>
</feature>
<evidence type="ECO:0000256" key="1">
    <source>
        <dbReference type="SAM" id="MobiDB-lite"/>
    </source>
</evidence>
<organism evidence="2 3">
    <name type="scientific">Exserohilum turcicum (strain 28A)</name>
    <name type="common">Northern leaf blight fungus</name>
    <name type="synonym">Setosphaeria turcica</name>
    <dbReference type="NCBI Taxonomy" id="671987"/>
    <lineage>
        <taxon>Eukaryota</taxon>
        <taxon>Fungi</taxon>
        <taxon>Dikarya</taxon>
        <taxon>Ascomycota</taxon>
        <taxon>Pezizomycotina</taxon>
        <taxon>Dothideomycetes</taxon>
        <taxon>Pleosporomycetidae</taxon>
        <taxon>Pleosporales</taxon>
        <taxon>Pleosporineae</taxon>
        <taxon>Pleosporaceae</taxon>
        <taxon>Exserohilum</taxon>
    </lineage>
</organism>
<proteinExistence type="predicted"/>
<feature type="region of interest" description="Disordered" evidence="1">
    <location>
        <begin position="90"/>
        <end position="114"/>
    </location>
</feature>
<dbReference type="EMBL" id="KB908515">
    <property type="protein sequence ID" value="EOA89502.1"/>
    <property type="molecule type" value="Genomic_DNA"/>
</dbReference>
<reference evidence="2 3" key="2">
    <citation type="journal article" date="2013" name="PLoS Genet.">
        <title>Comparative genome structure, secondary metabolite, and effector coding capacity across Cochliobolus pathogens.</title>
        <authorList>
            <person name="Condon B.J."/>
            <person name="Leng Y."/>
            <person name="Wu D."/>
            <person name="Bushley K.E."/>
            <person name="Ohm R.A."/>
            <person name="Otillar R."/>
            <person name="Martin J."/>
            <person name="Schackwitz W."/>
            <person name="Grimwood J."/>
            <person name="MohdZainudin N."/>
            <person name="Xue C."/>
            <person name="Wang R."/>
            <person name="Manning V.A."/>
            <person name="Dhillon B."/>
            <person name="Tu Z.J."/>
            <person name="Steffenson B.J."/>
            <person name="Salamov A."/>
            <person name="Sun H."/>
            <person name="Lowry S."/>
            <person name="LaButti K."/>
            <person name="Han J."/>
            <person name="Copeland A."/>
            <person name="Lindquist E."/>
            <person name="Barry K."/>
            <person name="Schmutz J."/>
            <person name="Baker S.E."/>
            <person name="Ciuffetti L.M."/>
            <person name="Grigoriev I.V."/>
            <person name="Zhong S."/>
            <person name="Turgeon B.G."/>
        </authorList>
    </citation>
    <scope>NUCLEOTIDE SEQUENCE [LARGE SCALE GENOMIC DNA]</scope>
    <source>
        <strain evidence="3">28A</strain>
    </source>
</reference>
<evidence type="ECO:0000313" key="2">
    <source>
        <dbReference type="EMBL" id="EOA89502.1"/>
    </source>
</evidence>
<dbReference type="GeneID" id="19404312"/>
<feature type="region of interest" description="Disordered" evidence="1">
    <location>
        <begin position="136"/>
        <end position="208"/>
    </location>
</feature>
<dbReference type="RefSeq" id="XP_008022935.1">
    <property type="nucleotide sequence ID" value="XM_008024744.1"/>
</dbReference>
<name>R0KNL1_EXST2</name>